<dbReference type="SUPFAM" id="SSF81383">
    <property type="entry name" value="F-box domain"/>
    <property type="match status" value="1"/>
</dbReference>
<dbReference type="CDD" id="cd22162">
    <property type="entry name" value="F-box_AtSKIP3-like"/>
    <property type="match status" value="1"/>
</dbReference>
<dbReference type="Pfam" id="PF00646">
    <property type="entry name" value="F-box"/>
    <property type="match status" value="1"/>
</dbReference>
<evidence type="ECO:0000313" key="2">
    <source>
        <dbReference type="EMBL" id="KAL2530216.1"/>
    </source>
</evidence>
<dbReference type="PROSITE" id="PS50181">
    <property type="entry name" value="FBOX"/>
    <property type="match status" value="1"/>
</dbReference>
<dbReference type="PANTHER" id="PTHR32278">
    <property type="entry name" value="F-BOX DOMAIN-CONTAINING PROTEIN"/>
    <property type="match status" value="1"/>
</dbReference>
<name>A0ABD1UYT4_9LAMI</name>
<dbReference type="InterPro" id="IPR025886">
    <property type="entry name" value="PP2-like"/>
</dbReference>
<dbReference type="EMBL" id="JBFOLJ010000006">
    <property type="protein sequence ID" value="KAL2530216.1"/>
    <property type="molecule type" value="Genomic_DNA"/>
</dbReference>
<feature type="domain" description="F-box" evidence="1">
    <location>
        <begin position="1"/>
        <end position="47"/>
    </location>
</feature>
<protein>
    <submittedName>
        <fullName evidence="2">F-box protein</fullName>
    </submittedName>
</protein>
<dbReference type="InterPro" id="IPR001810">
    <property type="entry name" value="F-box_dom"/>
</dbReference>
<accession>A0ABD1UYT4</accession>
<gene>
    <name evidence="2" type="ORF">Fot_22817</name>
</gene>
<keyword evidence="3" id="KW-1185">Reference proteome</keyword>
<dbReference type="AlphaFoldDB" id="A0ABD1UYT4"/>
<evidence type="ECO:0000259" key="1">
    <source>
        <dbReference type="PROSITE" id="PS50181"/>
    </source>
</evidence>
<dbReference type="PANTHER" id="PTHR32278:SF116">
    <property type="entry name" value="F-BOX PROTEIN PP2-B10-LIKE"/>
    <property type="match status" value="1"/>
</dbReference>
<proteinExistence type="predicted"/>
<sequence>MDSFARLPEECISAILSLTSPMDTSRFSIISHAFKSATDSDNVWETFLPPDYQQIISTSVSPVVYATKKHLYFTLFHSPILLHGGNISFSLDRRSGKKCYMLGARELLLSWGGCWSWTSHPHSRFSEVAKLKCPGWIHIRGMIKTQMLSSNTAYAAYLVFSLAGRFNGLESSRTIVRFVDPQTENSMIKTVESSEKLESEGTGKIAQVRGDGWMEIEMGTFYNGQEDNRAVEAWLIEINNPGGKSGLIVEGIEFRPVRGRKEREKYRKE</sequence>
<dbReference type="Pfam" id="PF14299">
    <property type="entry name" value="PP2"/>
    <property type="match status" value="1"/>
</dbReference>
<comment type="caution">
    <text evidence="2">The sequence shown here is derived from an EMBL/GenBank/DDBJ whole genome shotgun (WGS) entry which is preliminary data.</text>
</comment>
<reference evidence="3" key="1">
    <citation type="submission" date="2024-07" db="EMBL/GenBank/DDBJ databases">
        <title>Two chromosome-level genome assemblies of Korean endemic species Abeliophyllum distichum and Forsythia ovata (Oleaceae).</title>
        <authorList>
            <person name="Jang H."/>
        </authorList>
    </citation>
    <scope>NUCLEOTIDE SEQUENCE [LARGE SCALE GENOMIC DNA]</scope>
</reference>
<dbReference type="Proteomes" id="UP001604277">
    <property type="component" value="Unassembled WGS sequence"/>
</dbReference>
<evidence type="ECO:0000313" key="3">
    <source>
        <dbReference type="Proteomes" id="UP001604277"/>
    </source>
</evidence>
<dbReference type="InterPro" id="IPR036047">
    <property type="entry name" value="F-box-like_dom_sf"/>
</dbReference>
<organism evidence="2 3">
    <name type="scientific">Forsythia ovata</name>
    <dbReference type="NCBI Taxonomy" id="205694"/>
    <lineage>
        <taxon>Eukaryota</taxon>
        <taxon>Viridiplantae</taxon>
        <taxon>Streptophyta</taxon>
        <taxon>Embryophyta</taxon>
        <taxon>Tracheophyta</taxon>
        <taxon>Spermatophyta</taxon>
        <taxon>Magnoliopsida</taxon>
        <taxon>eudicotyledons</taxon>
        <taxon>Gunneridae</taxon>
        <taxon>Pentapetalae</taxon>
        <taxon>asterids</taxon>
        <taxon>lamiids</taxon>
        <taxon>Lamiales</taxon>
        <taxon>Oleaceae</taxon>
        <taxon>Forsythieae</taxon>
        <taxon>Forsythia</taxon>
    </lineage>
</organism>